<dbReference type="PANTHER" id="PTHR14218">
    <property type="entry name" value="PROTEASE S8 TRIPEPTIDYL PEPTIDASE I CLN2"/>
    <property type="match status" value="1"/>
</dbReference>
<dbReference type="InterPro" id="IPR050819">
    <property type="entry name" value="Tripeptidyl-peptidase_I"/>
</dbReference>
<organism evidence="18 19">
    <name type="scientific">Rhizodiscina lignyota</name>
    <dbReference type="NCBI Taxonomy" id="1504668"/>
    <lineage>
        <taxon>Eukaryota</taxon>
        <taxon>Fungi</taxon>
        <taxon>Dikarya</taxon>
        <taxon>Ascomycota</taxon>
        <taxon>Pezizomycotina</taxon>
        <taxon>Dothideomycetes</taxon>
        <taxon>Pleosporomycetidae</taxon>
        <taxon>Aulographales</taxon>
        <taxon>Rhizodiscinaceae</taxon>
        <taxon>Rhizodiscina</taxon>
    </lineage>
</organism>
<dbReference type="EC" id="3.4.14.10" evidence="4"/>
<evidence type="ECO:0000256" key="16">
    <source>
        <dbReference type="SAM" id="SignalP"/>
    </source>
</evidence>
<dbReference type="InterPro" id="IPR036852">
    <property type="entry name" value="Peptidase_S8/S53_dom_sf"/>
</dbReference>
<dbReference type="Gene3D" id="3.40.50.200">
    <property type="entry name" value="Peptidase S8/S53 domain"/>
    <property type="match status" value="1"/>
</dbReference>
<dbReference type="GO" id="GO:0008240">
    <property type="term" value="F:tripeptidyl-peptidase activity"/>
    <property type="evidence" value="ECO:0007669"/>
    <property type="project" value="UniProtKB-EC"/>
</dbReference>
<dbReference type="CDD" id="cd04056">
    <property type="entry name" value="Peptidases_S53"/>
    <property type="match status" value="1"/>
</dbReference>
<sequence length="628" mass="67829">MRFLSISSLVAVAQAASLWKPEARSTYALKEAHNVPRQWTRVGPAPKDHIINLQIGLKQSQFEDLERHLYEVSDPTHERYGQHLTADEVNELVKPTDYTLNSVLEWLLGAGIGAEKLSYTPAKDWIKVALPVDEVERLLDTDYSVYMHQEEGHYLVRTPKWSLPLHLHEHIEAIQPTNAFMRPESQGRTLKPIAPEHASTAAFKAHYGSPSYPDVSKVCNASLVTPTCLRTLYGTINYKPQAAGKNKIALNNFLGEVQARSDVGKFLAQFRPDAKGAEDKFKNVIIADAAPDLEFLNTTQITAQTGLEGSLDAETIIGITYPTPLIAYSTGGSPPFVPDLATTTDTNEPYLVWVQYVLGLKDSELPQTVSTSYGDDEQTVPESYAKKVCSLLAQLGARGVTSLHSSGDSGVGSNGTCKSNDGKNTTQFLPAFPASCPYVTTVGGVMDFAPEVAAFDPRNGFASGGGFSNYFPVPSYQASTVKSYVASLKGEFDGLYNKGGRAYPDISAQSVAFAVEWNGTVVRLDGTSAACPTAASVISLLNDALIAAGKKPLGFLNPLLYKSLHSGFHDVTSGSAIGCSETGNPLGFPAKKGWDAVTGWGSPDFPALKDLLLGKKKRSDYKPRGARQ</sequence>
<dbReference type="FunFam" id="3.40.50.200:FF:000015">
    <property type="entry name" value="Tripeptidyl peptidase A"/>
    <property type="match status" value="1"/>
</dbReference>
<feature type="domain" description="Peptidase S53" evidence="17">
    <location>
        <begin position="223"/>
        <end position="615"/>
    </location>
</feature>
<evidence type="ECO:0000256" key="3">
    <source>
        <dbReference type="ARBA" id="ARBA00004239"/>
    </source>
</evidence>
<evidence type="ECO:0000256" key="9">
    <source>
        <dbReference type="ARBA" id="ARBA00022801"/>
    </source>
</evidence>
<feature type="active site" description="Charge relay system" evidence="15">
    <location>
        <position position="312"/>
    </location>
</feature>
<accession>A0A9P4IN53</accession>
<evidence type="ECO:0000256" key="8">
    <source>
        <dbReference type="ARBA" id="ARBA00022729"/>
    </source>
</evidence>
<name>A0A9P4IN53_9PEZI</name>
<evidence type="ECO:0000259" key="17">
    <source>
        <dbReference type="PROSITE" id="PS51695"/>
    </source>
</evidence>
<comment type="function">
    <text evidence="2">Secreted tripeptidyl-peptidase which degrades proteins at acidic pHs and is involved in virulence.</text>
</comment>
<evidence type="ECO:0000256" key="2">
    <source>
        <dbReference type="ARBA" id="ARBA00002451"/>
    </source>
</evidence>
<evidence type="ECO:0000256" key="13">
    <source>
        <dbReference type="ARBA" id="ARBA00023145"/>
    </source>
</evidence>
<keyword evidence="7 15" id="KW-0479">Metal-binding</keyword>
<dbReference type="PANTHER" id="PTHR14218:SF39">
    <property type="entry name" value="PEPTIDASE S53 DOMAIN-CONTAINING PROTEIN"/>
    <property type="match status" value="1"/>
</dbReference>
<comment type="caution">
    <text evidence="18">The sequence shown here is derived from an EMBL/GenBank/DDBJ whole genome shotgun (WGS) entry which is preliminary data.</text>
</comment>
<dbReference type="EMBL" id="ML978123">
    <property type="protein sequence ID" value="KAF2101176.1"/>
    <property type="molecule type" value="Genomic_DNA"/>
</dbReference>
<keyword evidence="19" id="KW-1185">Reference proteome</keyword>
<reference evidence="18" key="1">
    <citation type="journal article" date="2020" name="Stud. Mycol.">
        <title>101 Dothideomycetes genomes: a test case for predicting lifestyles and emergence of pathogens.</title>
        <authorList>
            <person name="Haridas S."/>
            <person name="Albert R."/>
            <person name="Binder M."/>
            <person name="Bloem J."/>
            <person name="Labutti K."/>
            <person name="Salamov A."/>
            <person name="Andreopoulos B."/>
            <person name="Baker S."/>
            <person name="Barry K."/>
            <person name="Bills G."/>
            <person name="Bluhm B."/>
            <person name="Cannon C."/>
            <person name="Castanera R."/>
            <person name="Culley D."/>
            <person name="Daum C."/>
            <person name="Ezra D."/>
            <person name="Gonzalez J."/>
            <person name="Henrissat B."/>
            <person name="Kuo A."/>
            <person name="Liang C."/>
            <person name="Lipzen A."/>
            <person name="Lutzoni F."/>
            <person name="Magnuson J."/>
            <person name="Mondo S."/>
            <person name="Nolan M."/>
            <person name="Ohm R."/>
            <person name="Pangilinan J."/>
            <person name="Park H.-J."/>
            <person name="Ramirez L."/>
            <person name="Alfaro M."/>
            <person name="Sun H."/>
            <person name="Tritt A."/>
            <person name="Yoshinaga Y."/>
            <person name="Zwiers L.-H."/>
            <person name="Turgeon B."/>
            <person name="Goodwin S."/>
            <person name="Spatafora J."/>
            <person name="Crous P."/>
            <person name="Grigoriev I."/>
        </authorList>
    </citation>
    <scope>NUCLEOTIDE SEQUENCE</scope>
    <source>
        <strain evidence="18">CBS 133067</strain>
    </source>
</reference>
<dbReference type="Pfam" id="PF09286">
    <property type="entry name" value="Pro-kuma_activ"/>
    <property type="match status" value="1"/>
</dbReference>
<proteinExistence type="predicted"/>
<feature type="active site" description="Charge relay system" evidence="15">
    <location>
        <position position="308"/>
    </location>
</feature>
<feature type="binding site" evidence="15">
    <location>
        <position position="593"/>
    </location>
    <ligand>
        <name>Ca(2+)</name>
        <dbReference type="ChEBI" id="CHEBI:29108"/>
    </ligand>
</feature>
<dbReference type="GO" id="GO:0005576">
    <property type="term" value="C:extracellular region"/>
    <property type="evidence" value="ECO:0007669"/>
    <property type="project" value="UniProtKB-SubCell"/>
</dbReference>
<dbReference type="GO" id="GO:0006508">
    <property type="term" value="P:proteolysis"/>
    <property type="evidence" value="ECO:0007669"/>
    <property type="project" value="UniProtKB-KW"/>
</dbReference>
<dbReference type="CDD" id="cd11377">
    <property type="entry name" value="Pro-peptidase_S53"/>
    <property type="match status" value="1"/>
</dbReference>
<protein>
    <recommendedName>
        <fullName evidence="4">tripeptidyl-peptidase II</fullName>
        <ecNumber evidence="4">3.4.14.10</ecNumber>
    </recommendedName>
</protein>
<dbReference type="InterPro" id="IPR030400">
    <property type="entry name" value="Sedolisin_dom"/>
</dbReference>
<dbReference type="SUPFAM" id="SSF52743">
    <property type="entry name" value="Subtilisin-like"/>
    <property type="match status" value="1"/>
</dbReference>
<keyword evidence="11 15" id="KW-0106">Calcium</keyword>
<comment type="subcellular location">
    <subcellularLocation>
        <location evidence="3">Secreted</location>
        <location evidence="3">Extracellular space</location>
    </subcellularLocation>
</comment>
<evidence type="ECO:0000313" key="18">
    <source>
        <dbReference type="EMBL" id="KAF2101176.1"/>
    </source>
</evidence>
<evidence type="ECO:0000256" key="10">
    <source>
        <dbReference type="ARBA" id="ARBA00022825"/>
    </source>
</evidence>
<keyword evidence="6 15" id="KW-0645">Protease</keyword>
<keyword evidence="13" id="KW-0865">Zymogen</keyword>
<feature type="binding site" evidence="15">
    <location>
        <position position="595"/>
    </location>
    <ligand>
        <name>Ca(2+)</name>
        <dbReference type="ChEBI" id="CHEBI:29108"/>
    </ligand>
</feature>
<dbReference type="Proteomes" id="UP000799772">
    <property type="component" value="Unassembled WGS sequence"/>
</dbReference>
<keyword evidence="12" id="KW-0843">Virulence</keyword>
<feature type="active site" description="Charge relay system" evidence="15">
    <location>
        <position position="528"/>
    </location>
</feature>
<keyword evidence="5" id="KW-0964">Secreted</keyword>
<keyword evidence="9 15" id="KW-0378">Hydrolase</keyword>
<feature type="signal peptide" evidence="16">
    <location>
        <begin position="1"/>
        <end position="15"/>
    </location>
</feature>
<dbReference type="GO" id="GO:0004252">
    <property type="term" value="F:serine-type endopeptidase activity"/>
    <property type="evidence" value="ECO:0007669"/>
    <property type="project" value="UniProtKB-UniRule"/>
</dbReference>
<evidence type="ECO:0000256" key="15">
    <source>
        <dbReference type="PROSITE-ProRule" id="PRU01032"/>
    </source>
</evidence>
<dbReference type="GO" id="GO:0046872">
    <property type="term" value="F:metal ion binding"/>
    <property type="evidence" value="ECO:0007669"/>
    <property type="project" value="UniProtKB-UniRule"/>
</dbReference>
<dbReference type="PROSITE" id="PS51695">
    <property type="entry name" value="SEDOLISIN"/>
    <property type="match status" value="1"/>
</dbReference>
<gene>
    <name evidence="18" type="ORF">NA57DRAFT_33674</name>
</gene>
<keyword evidence="10 15" id="KW-0720">Serine protease</keyword>
<evidence type="ECO:0000256" key="5">
    <source>
        <dbReference type="ARBA" id="ARBA00022525"/>
    </source>
</evidence>
<evidence type="ECO:0000256" key="1">
    <source>
        <dbReference type="ARBA" id="ARBA00001910"/>
    </source>
</evidence>
<evidence type="ECO:0000256" key="4">
    <source>
        <dbReference type="ARBA" id="ARBA00012462"/>
    </source>
</evidence>
<comment type="catalytic activity">
    <reaction evidence="1">
        <text>Release of an N-terminal tripeptide from a polypeptide.</text>
        <dbReference type="EC" id="3.4.14.10"/>
    </reaction>
</comment>
<evidence type="ECO:0000256" key="11">
    <source>
        <dbReference type="ARBA" id="ARBA00022837"/>
    </source>
</evidence>
<evidence type="ECO:0000256" key="6">
    <source>
        <dbReference type="ARBA" id="ARBA00022670"/>
    </source>
</evidence>
<feature type="chain" id="PRO_5040129232" description="tripeptidyl-peptidase II" evidence="16">
    <location>
        <begin position="16"/>
        <end position="628"/>
    </location>
</feature>
<feature type="binding site" evidence="15">
    <location>
        <position position="571"/>
    </location>
    <ligand>
        <name>Ca(2+)</name>
        <dbReference type="ChEBI" id="CHEBI:29108"/>
    </ligand>
</feature>
<dbReference type="AlphaFoldDB" id="A0A9P4IN53"/>
<dbReference type="OrthoDB" id="409122at2759"/>
<evidence type="ECO:0000313" key="19">
    <source>
        <dbReference type="Proteomes" id="UP000799772"/>
    </source>
</evidence>
<feature type="binding site" evidence="15">
    <location>
        <position position="570"/>
    </location>
    <ligand>
        <name>Ca(2+)</name>
        <dbReference type="ChEBI" id="CHEBI:29108"/>
    </ligand>
</feature>
<evidence type="ECO:0000256" key="14">
    <source>
        <dbReference type="ARBA" id="ARBA00023180"/>
    </source>
</evidence>
<keyword evidence="14" id="KW-0325">Glycoprotein</keyword>
<dbReference type="InterPro" id="IPR015366">
    <property type="entry name" value="S53_propep"/>
</dbReference>
<dbReference type="SMART" id="SM00944">
    <property type="entry name" value="Pro-kuma_activ"/>
    <property type="match status" value="1"/>
</dbReference>
<dbReference type="SUPFAM" id="SSF54897">
    <property type="entry name" value="Protease propeptides/inhibitors"/>
    <property type="match status" value="1"/>
</dbReference>
<keyword evidence="8 16" id="KW-0732">Signal</keyword>
<evidence type="ECO:0000256" key="7">
    <source>
        <dbReference type="ARBA" id="ARBA00022723"/>
    </source>
</evidence>
<evidence type="ECO:0000256" key="12">
    <source>
        <dbReference type="ARBA" id="ARBA00023026"/>
    </source>
</evidence>
<comment type="cofactor">
    <cofactor evidence="15">
        <name>Ca(2+)</name>
        <dbReference type="ChEBI" id="CHEBI:29108"/>
    </cofactor>
    <text evidence="15">Binds 1 Ca(2+) ion per subunit.</text>
</comment>